<gene>
    <name evidence="1" type="ORF">LCGC14_2330100</name>
</gene>
<accession>A0A0F9EST7</accession>
<dbReference type="AlphaFoldDB" id="A0A0F9EST7"/>
<proteinExistence type="predicted"/>
<reference evidence="1" key="1">
    <citation type="journal article" date="2015" name="Nature">
        <title>Complex archaea that bridge the gap between prokaryotes and eukaryotes.</title>
        <authorList>
            <person name="Spang A."/>
            <person name="Saw J.H."/>
            <person name="Jorgensen S.L."/>
            <person name="Zaremba-Niedzwiedzka K."/>
            <person name="Martijn J."/>
            <person name="Lind A.E."/>
            <person name="van Eijk R."/>
            <person name="Schleper C."/>
            <person name="Guy L."/>
            <person name="Ettema T.J."/>
        </authorList>
    </citation>
    <scope>NUCLEOTIDE SEQUENCE</scope>
</reference>
<protein>
    <submittedName>
        <fullName evidence="1">Uncharacterized protein</fullName>
    </submittedName>
</protein>
<sequence length="46" mass="5555">MAQVELNKDAMNRLKIYDEITKERVYQDKKWGGPELDDLQQEVFLR</sequence>
<dbReference type="EMBL" id="LAZR01033471">
    <property type="protein sequence ID" value="KKL47985.1"/>
    <property type="molecule type" value="Genomic_DNA"/>
</dbReference>
<evidence type="ECO:0000313" key="1">
    <source>
        <dbReference type="EMBL" id="KKL47985.1"/>
    </source>
</evidence>
<comment type="caution">
    <text evidence="1">The sequence shown here is derived from an EMBL/GenBank/DDBJ whole genome shotgun (WGS) entry which is preliminary data.</text>
</comment>
<name>A0A0F9EST7_9ZZZZ</name>
<organism evidence="1">
    <name type="scientific">marine sediment metagenome</name>
    <dbReference type="NCBI Taxonomy" id="412755"/>
    <lineage>
        <taxon>unclassified sequences</taxon>
        <taxon>metagenomes</taxon>
        <taxon>ecological metagenomes</taxon>
    </lineage>
</organism>
<feature type="non-terminal residue" evidence="1">
    <location>
        <position position="46"/>
    </location>
</feature>